<dbReference type="RefSeq" id="WP_070792218.1">
    <property type="nucleotide sequence ID" value="NZ_MKIR01000020.1"/>
</dbReference>
<dbReference type="CDD" id="cd00383">
    <property type="entry name" value="trans_reg_C"/>
    <property type="match status" value="1"/>
</dbReference>
<evidence type="ECO:0000256" key="1">
    <source>
        <dbReference type="ARBA" id="ARBA00022553"/>
    </source>
</evidence>
<dbReference type="AlphaFoldDB" id="A0A1E8GLQ4"/>
<dbReference type="SMART" id="SM00448">
    <property type="entry name" value="REC"/>
    <property type="match status" value="1"/>
</dbReference>
<dbReference type="PANTHER" id="PTHR48111">
    <property type="entry name" value="REGULATOR OF RPOS"/>
    <property type="match status" value="1"/>
</dbReference>
<keyword evidence="2" id="KW-0902">Two-component regulatory system</keyword>
<dbReference type="Proteomes" id="UP000178622">
    <property type="component" value="Unassembled WGS sequence"/>
</dbReference>
<dbReference type="InterPro" id="IPR011006">
    <property type="entry name" value="CheY-like_superfamily"/>
</dbReference>
<evidence type="ECO:0000256" key="5">
    <source>
        <dbReference type="ARBA" id="ARBA00023163"/>
    </source>
</evidence>
<evidence type="ECO:0000259" key="10">
    <source>
        <dbReference type="PROSITE" id="PS50110"/>
    </source>
</evidence>
<dbReference type="PROSITE" id="PS51755">
    <property type="entry name" value="OMPR_PHOB"/>
    <property type="match status" value="1"/>
</dbReference>
<dbReference type="Pfam" id="PF00486">
    <property type="entry name" value="Trans_reg_C"/>
    <property type="match status" value="1"/>
</dbReference>
<dbReference type="EMBL" id="MKIR01000020">
    <property type="protein sequence ID" value="OFI49181.1"/>
    <property type="molecule type" value="Genomic_DNA"/>
</dbReference>
<dbReference type="Pfam" id="PF00072">
    <property type="entry name" value="Response_reg"/>
    <property type="match status" value="1"/>
</dbReference>
<dbReference type="InterPro" id="IPR001789">
    <property type="entry name" value="Sig_transdc_resp-reg_receiver"/>
</dbReference>
<feature type="domain" description="Response regulatory" evidence="10">
    <location>
        <begin position="3"/>
        <end position="117"/>
    </location>
</feature>
<feature type="DNA-binding region" description="OmpR/PhoB-type" evidence="9">
    <location>
        <begin position="128"/>
        <end position="228"/>
    </location>
</feature>
<dbReference type="OrthoDB" id="9790442at2"/>
<comment type="function">
    <text evidence="6">Member of the two-component regulatory system DltS/DltR. Regulates the expression of the dlt operon.</text>
</comment>
<dbReference type="STRING" id="1859473.BG261_03680"/>
<dbReference type="SUPFAM" id="SSF52172">
    <property type="entry name" value="CheY-like"/>
    <property type="match status" value="1"/>
</dbReference>
<dbReference type="InterPro" id="IPR039420">
    <property type="entry name" value="WalR-like"/>
</dbReference>
<gene>
    <name evidence="12" type="ORF">BG261_03680</name>
</gene>
<protein>
    <recommendedName>
        <fullName evidence="7">Transcriptional regulatory protein DltR</fullName>
    </recommendedName>
</protein>
<evidence type="ECO:0000256" key="6">
    <source>
        <dbReference type="ARBA" id="ARBA00055621"/>
    </source>
</evidence>
<dbReference type="GO" id="GO:0000976">
    <property type="term" value="F:transcription cis-regulatory region binding"/>
    <property type="evidence" value="ECO:0007669"/>
    <property type="project" value="TreeGrafter"/>
</dbReference>
<dbReference type="SMART" id="SM00862">
    <property type="entry name" value="Trans_reg_C"/>
    <property type="match status" value="1"/>
</dbReference>
<dbReference type="Gene3D" id="1.10.10.10">
    <property type="entry name" value="Winged helix-like DNA-binding domain superfamily/Winged helix DNA-binding domain"/>
    <property type="match status" value="1"/>
</dbReference>
<evidence type="ECO:0000256" key="9">
    <source>
        <dbReference type="PROSITE-ProRule" id="PRU01091"/>
    </source>
</evidence>
<dbReference type="Gene3D" id="6.10.250.690">
    <property type="match status" value="1"/>
</dbReference>
<organism evidence="12 13">
    <name type="scientific">Floricoccus tropicus</name>
    <dbReference type="NCBI Taxonomy" id="1859473"/>
    <lineage>
        <taxon>Bacteria</taxon>
        <taxon>Bacillati</taxon>
        <taxon>Bacillota</taxon>
        <taxon>Bacilli</taxon>
        <taxon>Lactobacillales</taxon>
        <taxon>Streptococcaceae</taxon>
        <taxon>Floricoccus</taxon>
    </lineage>
</organism>
<keyword evidence="13" id="KW-1185">Reference proteome</keyword>
<dbReference type="GO" id="GO:0005829">
    <property type="term" value="C:cytosol"/>
    <property type="evidence" value="ECO:0007669"/>
    <property type="project" value="TreeGrafter"/>
</dbReference>
<evidence type="ECO:0000256" key="4">
    <source>
        <dbReference type="ARBA" id="ARBA00023125"/>
    </source>
</evidence>
<feature type="modified residue" description="4-aspartylphosphate" evidence="8">
    <location>
        <position position="52"/>
    </location>
</feature>
<keyword evidence="1 8" id="KW-0597">Phosphoprotein</keyword>
<dbReference type="FunFam" id="3.40.50.2300:FF:000001">
    <property type="entry name" value="DNA-binding response regulator PhoB"/>
    <property type="match status" value="1"/>
</dbReference>
<dbReference type="Gene3D" id="3.40.50.2300">
    <property type="match status" value="1"/>
</dbReference>
<evidence type="ECO:0000313" key="12">
    <source>
        <dbReference type="EMBL" id="OFI49181.1"/>
    </source>
</evidence>
<evidence type="ECO:0000256" key="3">
    <source>
        <dbReference type="ARBA" id="ARBA00023015"/>
    </source>
</evidence>
<dbReference type="InterPro" id="IPR001867">
    <property type="entry name" value="OmpR/PhoB-type_DNA-bd"/>
</dbReference>
<accession>A0A1E8GLQ4</accession>
<feature type="domain" description="OmpR/PhoB-type" evidence="11">
    <location>
        <begin position="128"/>
        <end position="228"/>
    </location>
</feature>
<dbReference type="GO" id="GO:0006355">
    <property type="term" value="P:regulation of DNA-templated transcription"/>
    <property type="evidence" value="ECO:0007669"/>
    <property type="project" value="InterPro"/>
</dbReference>
<dbReference type="PANTHER" id="PTHR48111:SF40">
    <property type="entry name" value="PHOSPHATE REGULON TRANSCRIPTIONAL REGULATORY PROTEIN PHOB"/>
    <property type="match status" value="1"/>
</dbReference>
<sequence length="231" mass="26789">MKKILIADDDKSIRFLLEFSFTQENFEVITVEDGKMAYELAKTDAFDAIVLDLMMPGYTGIEVSQKLRQKNIFTPILILTAKDDADTMIEGLEGGADDYMYKPFSTVEIITRIKSLIRRSENYKQSQSKIFTIDDLKVDFNKKQVFIANREISLTKREFELLSYLIDNQNTPVSRAEILEKFWGDSTDLGYTRIVEVHMSKLREKIEVDPKNPEYIKTKRGFGYVFKGNEE</sequence>
<dbReference type="GO" id="GO:0032993">
    <property type="term" value="C:protein-DNA complex"/>
    <property type="evidence" value="ECO:0007669"/>
    <property type="project" value="TreeGrafter"/>
</dbReference>
<keyword evidence="4 9" id="KW-0238">DNA-binding</keyword>
<evidence type="ECO:0000256" key="2">
    <source>
        <dbReference type="ARBA" id="ARBA00023012"/>
    </source>
</evidence>
<dbReference type="PROSITE" id="PS50110">
    <property type="entry name" value="RESPONSE_REGULATORY"/>
    <property type="match status" value="1"/>
</dbReference>
<evidence type="ECO:0000313" key="13">
    <source>
        <dbReference type="Proteomes" id="UP000178622"/>
    </source>
</evidence>
<name>A0A1E8GLQ4_9LACT</name>
<evidence type="ECO:0000256" key="8">
    <source>
        <dbReference type="PROSITE-ProRule" id="PRU00169"/>
    </source>
</evidence>
<dbReference type="GO" id="GO:0000156">
    <property type="term" value="F:phosphorelay response regulator activity"/>
    <property type="evidence" value="ECO:0007669"/>
    <property type="project" value="TreeGrafter"/>
</dbReference>
<proteinExistence type="predicted"/>
<evidence type="ECO:0000259" key="11">
    <source>
        <dbReference type="PROSITE" id="PS51755"/>
    </source>
</evidence>
<keyword evidence="5" id="KW-0804">Transcription</keyword>
<comment type="caution">
    <text evidence="12">The sequence shown here is derived from an EMBL/GenBank/DDBJ whole genome shotgun (WGS) entry which is preliminary data.</text>
</comment>
<keyword evidence="3" id="KW-0805">Transcription regulation</keyword>
<reference evidence="13" key="1">
    <citation type="submission" date="2016-09" db="EMBL/GenBank/DDBJ databases">
        <title>Draft genome sequence of a novel species of the family Streptococcaceae isolated from flowers.</title>
        <authorList>
            <person name="Chuah L.-O."/>
            <person name="Yap K.-P."/>
            <person name="Thong K.L."/>
            <person name="Liong M.T."/>
            <person name="Ahmad R."/>
            <person name="Rusul G."/>
        </authorList>
    </citation>
    <scope>NUCLEOTIDE SEQUENCE [LARGE SCALE GENOMIC DNA]</scope>
    <source>
        <strain evidence="13">DF1</strain>
    </source>
</reference>
<dbReference type="InterPro" id="IPR036388">
    <property type="entry name" value="WH-like_DNA-bd_sf"/>
</dbReference>
<evidence type="ECO:0000256" key="7">
    <source>
        <dbReference type="ARBA" id="ARBA00071115"/>
    </source>
</evidence>